<evidence type="ECO:0000313" key="8">
    <source>
        <dbReference type="Proteomes" id="UP000800041"/>
    </source>
</evidence>
<feature type="transmembrane region" description="Helical" evidence="6">
    <location>
        <begin position="322"/>
        <end position="345"/>
    </location>
</feature>
<feature type="transmembrane region" description="Helical" evidence="6">
    <location>
        <begin position="257"/>
        <end position="277"/>
    </location>
</feature>
<dbReference type="PANTHER" id="PTHR23507">
    <property type="entry name" value="ZGC:174356"/>
    <property type="match status" value="1"/>
</dbReference>
<proteinExistence type="predicted"/>
<dbReference type="SUPFAM" id="SSF103473">
    <property type="entry name" value="MFS general substrate transporter"/>
    <property type="match status" value="1"/>
</dbReference>
<keyword evidence="8" id="KW-1185">Reference proteome</keyword>
<dbReference type="PANTHER" id="PTHR23507:SF1">
    <property type="entry name" value="FI18259P1-RELATED"/>
    <property type="match status" value="1"/>
</dbReference>
<feature type="transmembrane region" description="Helical" evidence="6">
    <location>
        <begin position="155"/>
        <end position="178"/>
    </location>
</feature>
<feature type="transmembrane region" description="Helical" evidence="6">
    <location>
        <begin position="365"/>
        <end position="385"/>
    </location>
</feature>
<feature type="transmembrane region" description="Helical" evidence="6">
    <location>
        <begin position="406"/>
        <end position="425"/>
    </location>
</feature>
<comment type="subcellular location">
    <subcellularLocation>
        <location evidence="1">Membrane</location>
        <topology evidence="1">Multi-pass membrane protein</topology>
    </subcellularLocation>
</comment>
<evidence type="ECO:0000313" key="7">
    <source>
        <dbReference type="EMBL" id="KAF1991067.1"/>
    </source>
</evidence>
<name>A0A6G1HDC6_9PEZI</name>
<feature type="region of interest" description="Disordered" evidence="5">
    <location>
        <begin position="286"/>
        <end position="314"/>
    </location>
</feature>
<dbReference type="Proteomes" id="UP000800041">
    <property type="component" value="Unassembled WGS sequence"/>
</dbReference>
<feature type="transmembrane region" description="Helical" evidence="6">
    <location>
        <begin position="184"/>
        <end position="211"/>
    </location>
</feature>
<evidence type="ECO:0000256" key="4">
    <source>
        <dbReference type="ARBA" id="ARBA00023136"/>
    </source>
</evidence>
<accession>A0A6G1HDC6</accession>
<dbReference type="GO" id="GO:0016020">
    <property type="term" value="C:membrane"/>
    <property type="evidence" value="ECO:0007669"/>
    <property type="project" value="UniProtKB-SubCell"/>
</dbReference>
<feature type="transmembrane region" description="Helical" evidence="6">
    <location>
        <begin position="465"/>
        <end position="484"/>
    </location>
</feature>
<dbReference type="Pfam" id="PF07690">
    <property type="entry name" value="MFS_1"/>
    <property type="match status" value="1"/>
</dbReference>
<reference evidence="7" key="1">
    <citation type="journal article" date="2020" name="Stud. Mycol.">
        <title>101 Dothideomycetes genomes: a test case for predicting lifestyles and emergence of pathogens.</title>
        <authorList>
            <person name="Haridas S."/>
            <person name="Albert R."/>
            <person name="Binder M."/>
            <person name="Bloem J."/>
            <person name="Labutti K."/>
            <person name="Salamov A."/>
            <person name="Andreopoulos B."/>
            <person name="Baker S."/>
            <person name="Barry K."/>
            <person name="Bills G."/>
            <person name="Bluhm B."/>
            <person name="Cannon C."/>
            <person name="Castanera R."/>
            <person name="Culley D."/>
            <person name="Daum C."/>
            <person name="Ezra D."/>
            <person name="Gonzalez J."/>
            <person name="Henrissat B."/>
            <person name="Kuo A."/>
            <person name="Liang C."/>
            <person name="Lipzen A."/>
            <person name="Lutzoni F."/>
            <person name="Magnuson J."/>
            <person name="Mondo S."/>
            <person name="Nolan M."/>
            <person name="Ohm R."/>
            <person name="Pangilinan J."/>
            <person name="Park H.-J."/>
            <person name="Ramirez L."/>
            <person name="Alfaro M."/>
            <person name="Sun H."/>
            <person name="Tritt A."/>
            <person name="Yoshinaga Y."/>
            <person name="Zwiers L.-H."/>
            <person name="Turgeon B."/>
            <person name="Goodwin S."/>
            <person name="Spatafora J."/>
            <person name="Crous P."/>
            <person name="Grigoriev I."/>
        </authorList>
    </citation>
    <scope>NUCLEOTIDE SEQUENCE</scope>
    <source>
        <strain evidence="7">CBS 113979</strain>
    </source>
</reference>
<dbReference type="GO" id="GO:0022857">
    <property type="term" value="F:transmembrane transporter activity"/>
    <property type="evidence" value="ECO:0007669"/>
    <property type="project" value="InterPro"/>
</dbReference>
<dbReference type="AlphaFoldDB" id="A0A6G1HDC6"/>
<sequence length="544" mass="58360">MPQQSHSVSEEEPLLSRRQNLPQNEDDTTSRSPNAPEEPPKKPSKWPTFTTIHPRYRFIPFLGCLIILINESEYFIKQVATMRAIEAMYCYEHYLALGSPLADLGKRIPERLCKSESIQKQLAGTAGGIMFVRMLSAIVGAVPLGWLADRWGRKVVLVLHKVNVTITCTAWLVLYLGFPKVPIWTLYLSGIPGLIGGNYDVGLAMLFAAYTDVMPSATERASLFFLTTSMQYLAQTFCPTIGAFLMNLDGHGGTPQVNLAVSLSLTVITVLVTAFLFPETLHESKKASKLPTDPENSRRPSGTEPSPPPSKKPSLLTSVTEAVSNLGLLNLFLLSLSILLSASGIKSIDWFALIQYPVIKLSWSFPLASSIVSLSGILMLLHFSLFLPFLNRLAARRLGSAGKGHFAIMMGSATFLSVGATLIGFSGSSAAFVGAVVVYLFGEGLPTATQAYIVSLIEKDKVARVMTTLSITSIGGKLVASVLFPKVLALGLDSGVPVLVGLPLFVSAGMFVVSAVCVSVVGVRMGLAGREKVDEGEGDGGSAS</sequence>
<feature type="transmembrane region" description="Helical" evidence="6">
    <location>
        <begin position="504"/>
        <end position="523"/>
    </location>
</feature>
<keyword evidence="2 6" id="KW-0812">Transmembrane</keyword>
<dbReference type="InterPro" id="IPR036259">
    <property type="entry name" value="MFS_trans_sf"/>
</dbReference>
<evidence type="ECO:0000256" key="2">
    <source>
        <dbReference type="ARBA" id="ARBA00022692"/>
    </source>
</evidence>
<dbReference type="Gene3D" id="1.20.1250.20">
    <property type="entry name" value="MFS general substrate transporter like domains"/>
    <property type="match status" value="1"/>
</dbReference>
<organism evidence="7 8">
    <name type="scientific">Aulographum hederae CBS 113979</name>
    <dbReference type="NCBI Taxonomy" id="1176131"/>
    <lineage>
        <taxon>Eukaryota</taxon>
        <taxon>Fungi</taxon>
        <taxon>Dikarya</taxon>
        <taxon>Ascomycota</taxon>
        <taxon>Pezizomycotina</taxon>
        <taxon>Dothideomycetes</taxon>
        <taxon>Pleosporomycetidae</taxon>
        <taxon>Aulographales</taxon>
        <taxon>Aulographaceae</taxon>
    </lineage>
</organism>
<dbReference type="OrthoDB" id="194139at2759"/>
<feature type="transmembrane region" description="Helical" evidence="6">
    <location>
        <begin position="223"/>
        <end position="245"/>
    </location>
</feature>
<dbReference type="InterPro" id="IPR011701">
    <property type="entry name" value="MFS"/>
</dbReference>
<evidence type="ECO:0000256" key="6">
    <source>
        <dbReference type="SAM" id="Phobius"/>
    </source>
</evidence>
<protein>
    <submittedName>
        <fullName evidence="7">MFS general substrate transporter</fullName>
    </submittedName>
</protein>
<feature type="transmembrane region" description="Helical" evidence="6">
    <location>
        <begin position="431"/>
        <end position="453"/>
    </location>
</feature>
<evidence type="ECO:0000256" key="3">
    <source>
        <dbReference type="ARBA" id="ARBA00022989"/>
    </source>
</evidence>
<feature type="region of interest" description="Disordered" evidence="5">
    <location>
        <begin position="1"/>
        <end position="48"/>
    </location>
</feature>
<gene>
    <name evidence="7" type="ORF">K402DRAFT_368866</name>
</gene>
<feature type="transmembrane region" description="Helical" evidence="6">
    <location>
        <begin position="122"/>
        <end position="148"/>
    </location>
</feature>
<evidence type="ECO:0000256" key="1">
    <source>
        <dbReference type="ARBA" id="ARBA00004141"/>
    </source>
</evidence>
<keyword evidence="3 6" id="KW-1133">Transmembrane helix</keyword>
<dbReference type="EMBL" id="ML977140">
    <property type="protein sequence ID" value="KAF1991067.1"/>
    <property type="molecule type" value="Genomic_DNA"/>
</dbReference>
<keyword evidence="4 6" id="KW-0472">Membrane</keyword>
<evidence type="ECO:0000256" key="5">
    <source>
        <dbReference type="SAM" id="MobiDB-lite"/>
    </source>
</evidence>